<reference evidence="1 2" key="1">
    <citation type="journal article" date="2014" name="Int. J. Syst. Evol. Microbiol.">
        <title>Ramlibacter solisilvae sp. nov., isolated from forest soil, and emended description of the genus Ramlibacter.</title>
        <authorList>
            <person name="Lee H.J."/>
            <person name="Lee S.H."/>
            <person name="Lee S.S."/>
            <person name="Lee J.S."/>
            <person name="Kim Y."/>
            <person name="Kim S.C."/>
            <person name="Jeon C.O."/>
        </authorList>
    </citation>
    <scope>NUCLEOTIDE SEQUENCE [LARGE SCALE GENOMIC DNA]</scope>
    <source>
        <strain evidence="1 2">5-10</strain>
    </source>
</reference>
<organism evidence="1 2">
    <name type="scientific">Ramlibacter tataouinensis</name>
    <dbReference type="NCBI Taxonomy" id="94132"/>
    <lineage>
        <taxon>Bacteria</taxon>
        <taxon>Pseudomonadati</taxon>
        <taxon>Pseudomonadota</taxon>
        <taxon>Betaproteobacteria</taxon>
        <taxon>Burkholderiales</taxon>
        <taxon>Comamonadaceae</taxon>
        <taxon>Ramlibacter</taxon>
    </lineage>
</organism>
<dbReference type="RefSeq" id="WP_061496398.1">
    <property type="nucleotide sequence ID" value="NZ_CP010951.1"/>
</dbReference>
<dbReference type="OrthoDB" id="8913715at2"/>
<evidence type="ECO:0000313" key="1">
    <source>
        <dbReference type="EMBL" id="AMO22198.1"/>
    </source>
</evidence>
<keyword evidence="2" id="KW-1185">Reference proteome</keyword>
<sequence>MSARQEALRRCALTLHSVAKSDREWLLARLPDQQRGELATLLGELEALGIPPDRAMVKIATRPSPAARRPARIAPASPQHVSLASPQDVAMVLRHEPAAVIARVLDARGAQERDAVLSRLGPAKRREVQELKRSHDARRAPGEGARLYEVLREEFEARLLAQVAARPATISHALSRRWYAARGRLGALLA</sequence>
<dbReference type="EMBL" id="CP010951">
    <property type="protein sequence ID" value="AMO22198.1"/>
    <property type="molecule type" value="Genomic_DNA"/>
</dbReference>
<dbReference type="Proteomes" id="UP000070433">
    <property type="component" value="Chromosome"/>
</dbReference>
<proteinExistence type="predicted"/>
<name>A0A127JQ90_9BURK</name>
<accession>A0A127JQ90</accession>
<dbReference type="AlphaFoldDB" id="A0A127JQ90"/>
<evidence type="ECO:0000313" key="2">
    <source>
        <dbReference type="Proteomes" id="UP000070433"/>
    </source>
</evidence>
<protein>
    <submittedName>
        <fullName evidence="1">Uncharacterized protein</fullName>
    </submittedName>
</protein>
<gene>
    <name evidence="1" type="ORF">UC35_03960</name>
</gene>